<feature type="compositionally biased region" description="Polar residues" evidence="1">
    <location>
        <begin position="1"/>
        <end position="13"/>
    </location>
</feature>
<dbReference type="Proteomes" id="UP000076154">
    <property type="component" value="Unassembled WGS sequence"/>
</dbReference>
<proteinExistence type="predicted"/>
<dbReference type="InParanoid" id="A0A369JGZ9"/>
<name>A0A369JGZ9_HYPMA</name>
<dbReference type="EMBL" id="LUEZ02000090">
    <property type="protein sequence ID" value="RDB18684.1"/>
    <property type="molecule type" value="Genomic_DNA"/>
</dbReference>
<feature type="region of interest" description="Disordered" evidence="1">
    <location>
        <begin position="1"/>
        <end position="79"/>
    </location>
</feature>
<accession>A0A369JGZ9</accession>
<gene>
    <name evidence="2" type="ORF">Hypma_014672</name>
</gene>
<reference evidence="2" key="1">
    <citation type="submission" date="2018-04" db="EMBL/GenBank/DDBJ databases">
        <title>Whole genome sequencing of Hypsizygus marmoreus.</title>
        <authorList>
            <person name="Choi I.-G."/>
            <person name="Min B."/>
            <person name="Kim J.-G."/>
            <person name="Kim S."/>
            <person name="Oh Y.-L."/>
            <person name="Kong W.-S."/>
            <person name="Park H."/>
            <person name="Jeong J."/>
            <person name="Song E.-S."/>
        </authorList>
    </citation>
    <scope>NUCLEOTIDE SEQUENCE [LARGE SCALE GENOMIC DNA]</scope>
    <source>
        <strain evidence="2">51987-8</strain>
    </source>
</reference>
<evidence type="ECO:0000313" key="3">
    <source>
        <dbReference type="Proteomes" id="UP000076154"/>
    </source>
</evidence>
<keyword evidence="3" id="KW-1185">Reference proteome</keyword>
<evidence type="ECO:0000256" key="1">
    <source>
        <dbReference type="SAM" id="MobiDB-lite"/>
    </source>
</evidence>
<organism evidence="2 3">
    <name type="scientific">Hypsizygus marmoreus</name>
    <name type="common">White beech mushroom</name>
    <name type="synonym">Agaricus marmoreus</name>
    <dbReference type="NCBI Taxonomy" id="39966"/>
    <lineage>
        <taxon>Eukaryota</taxon>
        <taxon>Fungi</taxon>
        <taxon>Dikarya</taxon>
        <taxon>Basidiomycota</taxon>
        <taxon>Agaricomycotina</taxon>
        <taxon>Agaricomycetes</taxon>
        <taxon>Agaricomycetidae</taxon>
        <taxon>Agaricales</taxon>
        <taxon>Tricholomatineae</taxon>
        <taxon>Lyophyllaceae</taxon>
        <taxon>Hypsizygus</taxon>
    </lineage>
</organism>
<comment type="caution">
    <text evidence="2">The sequence shown here is derived from an EMBL/GenBank/DDBJ whole genome shotgun (WGS) entry which is preliminary data.</text>
</comment>
<protein>
    <submittedName>
        <fullName evidence="2">Uncharacterized protein</fullName>
    </submittedName>
</protein>
<feature type="compositionally biased region" description="Basic and acidic residues" evidence="1">
    <location>
        <begin position="16"/>
        <end position="35"/>
    </location>
</feature>
<sequence length="79" mass="9096">MRTPCTTSKTIFTPNDADRRRSPPIHDEDALHGLEDDIPAPNEASRRRLPPHQRRERPSSMPHPHDLLDLLRLNSVEQS</sequence>
<evidence type="ECO:0000313" key="2">
    <source>
        <dbReference type="EMBL" id="RDB18684.1"/>
    </source>
</evidence>
<dbReference type="AlphaFoldDB" id="A0A369JGZ9"/>